<proteinExistence type="predicted"/>
<evidence type="ECO:0000313" key="2">
    <source>
        <dbReference type="EMBL" id="CAB4588704.1"/>
    </source>
</evidence>
<feature type="region of interest" description="Disordered" evidence="1">
    <location>
        <begin position="129"/>
        <end position="155"/>
    </location>
</feature>
<sequence>MQSLVLVAQLRIQRAIDADDDVETVVAEVQDLLRDVPSRIGTPKMGATLELFREALNDRWGSFLALEFECAENTRRAINADPICLAVTREVLTEFVVNAVKHGRAEHVNLVLSAKEDRVEMCLANSRWNDEGEENSPATMGEATKDTRAASSTGGVGSELVESVLLDRHLTVTPTEYRLTGAIPLQRDAGAAKTRKTVDVPSEVA</sequence>
<dbReference type="AlphaFoldDB" id="A0A6J6FNX4"/>
<accession>A0A6J6FNX4</accession>
<evidence type="ECO:0000256" key="1">
    <source>
        <dbReference type="SAM" id="MobiDB-lite"/>
    </source>
</evidence>
<gene>
    <name evidence="2" type="ORF">UFOPK1788_00401</name>
</gene>
<name>A0A6J6FNX4_9ZZZZ</name>
<organism evidence="2">
    <name type="scientific">freshwater metagenome</name>
    <dbReference type="NCBI Taxonomy" id="449393"/>
    <lineage>
        <taxon>unclassified sequences</taxon>
        <taxon>metagenomes</taxon>
        <taxon>ecological metagenomes</taxon>
    </lineage>
</organism>
<protein>
    <submittedName>
        <fullName evidence="2">Unannotated protein</fullName>
    </submittedName>
</protein>
<dbReference type="EMBL" id="CAEZUE010000035">
    <property type="protein sequence ID" value="CAB4588704.1"/>
    <property type="molecule type" value="Genomic_DNA"/>
</dbReference>
<reference evidence="2" key="1">
    <citation type="submission" date="2020-05" db="EMBL/GenBank/DDBJ databases">
        <authorList>
            <person name="Chiriac C."/>
            <person name="Salcher M."/>
            <person name="Ghai R."/>
            <person name="Kavagutti S V."/>
        </authorList>
    </citation>
    <scope>NUCLEOTIDE SEQUENCE</scope>
</reference>